<dbReference type="SUPFAM" id="SSF56024">
    <property type="entry name" value="Phospholipase D/nuclease"/>
    <property type="match status" value="2"/>
</dbReference>
<keyword evidence="3" id="KW-1185">Reference proteome</keyword>
<gene>
    <name evidence="2" type="ORF">LPB19_08480</name>
</gene>
<organism evidence="2 3">
    <name type="scientific">Marinobacter salinisoli</name>
    <dbReference type="NCBI Taxonomy" id="2769486"/>
    <lineage>
        <taxon>Bacteria</taxon>
        <taxon>Pseudomonadati</taxon>
        <taxon>Pseudomonadota</taxon>
        <taxon>Gammaproteobacteria</taxon>
        <taxon>Pseudomonadales</taxon>
        <taxon>Marinobacteraceae</taxon>
        <taxon>Marinobacter</taxon>
    </lineage>
</organism>
<dbReference type="InterPro" id="IPR001736">
    <property type="entry name" value="PLipase_D/transphosphatidylase"/>
</dbReference>
<dbReference type="PROSITE" id="PS50035">
    <property type="entry name" value="PLD"/>
    <property type="match status" value="1"/>
</dbReference>
<reference evidence="2 3" key="1">
    <citation type="submission" date="2021-03" db="EMBL/GenBank/DDBJ databases">
        <title>Genome sequencing of Marinobacter sp. LPB0319.</title>
        <authorList>
            <person name="Kim J."/>
        </authorList>
    </citation>
    <scope>NUCLEOTIDE SEQUENCE [LARGE SCALE GENOMIC DNA]</scope>
    <source>
        <strain evidence="2 3">LPB0319</strain>
    </source>
</reference>
<evidence type="ECO:0000313" key="3">
    <source>
        <dbReference type="Proteomes" id="UP000663555"/>
    </source>
</evidence>
<dbReference type="Pfam" id="PF13091">
    <property type="entry name" value="PLDc_2"/>
    <property type="match status" value="1"/>
</dbReference>
<dbReference type="EMBL" id="CP071247">
    <property type="protein sequence ID" value="QSP96393.1"/>
    <property type="molecule type" value="Genomic_DNA"/>
</dbReference>
<dbReference type="PANTHER" id="PTHR21248:SF22">
    <property type="entry name" value="PHOSPHOLIPASE D"/>
    <property type="match status" value="1"/>
</dbReference>
<dbReference type="CDD" id="cd09130">
    <property type="entry name" value="PLDc_unchar2_2"/>
    <property type="match status" value="1"/>
</dbReference>
<accession>A0ABX7N1Z3</accession>
<dbReference type="Proteomes" id="UP000663555">
    <property type="component" value="Chromosome"/>
</dbReference>
<name>A0ABX7N1Z3_9GAMM</name>
<evidence type="ECO:0000313" key="2">
    <source>
        <dbReference type="EMBL" id="QSP96393.1"/>
    </source>
</evidence>
<protein>
    <submittedName>
        <fullName evidence="2">Phospholipase D family protein</fullName>
    </submittedName>
</protein>
<dbReference type="PANTHER" id="PTHR21248">
    <property type="entry name" value="CARDIOLIPIN SYNTHASE"/>
    <property type="match status" value="1"/>
</dbReference>
<dbReference type="InterPro" id="IPR025202">
    <property type="entry name" value="PLD-like_dom"/>
</dbReference>
<feature type="domain" description="PLD phosphodiesterase" evidence="1">
    <location>
        <begin position="201"/>
        <end position="231"/>
    </location>
</feature>
<dbReference type="CDD" id="cd09129">
    <property type="entry name" value="PLDc_unchar2_1"/>
    <property type="match status" value="1"/>
</dbReference>
<sequence>MMLKLLFTLAGVFLLGTGIYHSHKALPSGISYQGKPVPLVDPTLHTDTTEHYPDGTEVRQHEIFDEVFRLIAGAKQFVLLDMFLYNSTKPEGVPHRPLAQQLTDALIARKQALPDIEMIVISDPLNTMYGGTSSDWFEQLRQAGITVVVTDLRPLRDSNPTWSALWRVVFQWFGNNAENGWLGNALGEQPVTLRSYLALPNFKANHRKLLVTDQAEGFRALVTSANPHDGSSRHSNLGVSFSGAAVADVLLSEQAVMAMSGADASVLNPWIDRARALGAKASAGDATPDQGVIRLLTESAIRDQALDMINRAGNGDRIDLAMFYLAHRPVVQSLLSARARGARLRVLLDPNNEAFGHDKSGIPNRQVAMELHRAGVPVRWCNTKGEQCHSKLLILRPAAGNTEVLLGSANFTRRNLDDFNLETNVWISASSATPTARKAVDFVERQWQHGPDAAPVLSLPYEVGADESRLKYWRYRLMEASGLSTF</sequence>
<dbReference type="Gene3D" id="3.30.870.10">
    <property type="entry name" value="Endonuclease Chain A"/>
    <property type="match status" value="2"/>
</dbReference>
<evidence type="ECO:0000259" key="1">
    <source>
        <dbReference type="PROSITE" id="PS50035"/>
    </source>
</evidence>
<proteinExistence type="predicted"/>
<dbReference type="RefSeq" id="WP_206645620.1">
    <property type="nucleotide sequence ID" value="NZ_CP071247.1"/>
</dbReference>